<name>A0A6V7WPQ9_MELEN</name>
<organism evidence="6 7">
    <name type="scientific">Meloidogyne enterolobii</name>
    <name type="common">Root-knot nematode worm</name>
    <name type="synonym">Meloidogyne mayaguensis</name>
    <dbReference type="NCBI Taxonomy" id="390850"/>
    <lineage>
        <taxon>Eukaryota</taxon>
        <taxon>Metazoa</taxon>
        <taxon>Ecdysozoa</taxon>
        <taxon>Nematoda</taxon>
        <taxon>Chromadorea</taxon>
        <taxon>Rhabditida</taxon>
        <taxon>Tylenchina</taxon>
        <taxon>Tylenchomorpha</taxon>
        <taxon>Tylenchoidea</taxon>
        <taxon>Meloidogynidae</taxon>
        <taxon>Meloidogyninae</taxon>
        <taxon>Meloidogyne</taxon>
    </lineage>
</organism>
<dbReference type="PANTHER" id="PTHR48035:SF2">
    <property type="entry name" value="RNA-BINDING REGION RNP-1 DOMAIN-CONTAINING PROTEIN"/>
    <property type="match status" value="1"/>
</dbReference>
<dbReference type="Gene3D" id="3.30.70.330">
    <property type="match status" value="2"/>
</dbReference>
<dbReference type="GO" id="GO:0003723">
    <property type="term" value="F:RNA binding"/>
    <property type="evidence" value="ECO:0007669"/>
    <property type="project" value="UniProtKB-UniRule"/>
</dbReference>
<dbReference type="GO" id="GO:0098687">
    <property type="term" value="C:chromosomal region"/>
    <property type="evidence" value="ECO:0007669"/>
    <property type="project" value="UniProtKB-ARBA"/>
</dbReference>
<evidence type="ECO:0000256" key="1">
    <source>
        <dbReference type="ARBA" id="ARBA00022737"/>
    </source>
</evidence>
<evidence type="ECO:0000313" key="7">
    <source>
        <dbReference type="Proteomes" id="UP000580250"/>
    </source>
</evidence>
<feature type="domain" description="RRM" evidence="5">
    <location>
        <begin position="211"/>
        <end position="285"/>
    </location>
</feature>
<dbReference type="InterPro" id="IPR012677">
    <property type="entry name" value="Nucleotide-bd_a/b_plait_sf"/>
</dbReference>
<sequence>MLNPNWLNDAIANTKTRTSSLAVNGPAAYGPYLQESRLDIRRNSHNPPPQQLLDTNNFPDLQQQQQRPSSAHSFPSLFPQNTLQQEQNDFQQQMVSQGQQGSQMQPFSSRKLFIGGLGQIDDNTLKQYYSQWGQVVDCIVIRDPTTRSSRGFGFVTYTTAEMADACIAALPHRINGKNVDAKRAVPKEKMNPIVKTDALPEFLSLELAPNCRLQLSGLNWEWHTLDTMRAHFEQFGPVEQLEMVAFPRGYGFLSFETQSAVDRCLAFGLEQIVNGHSVDIKLATPDSLNNFETLIQTNNQQQQQNAATMTDDNCFDDDDVKQQHPSSRPHSSASSSVFESDENFNNCWKKGGGTSEKKIINKEPLLLRNEEEIKKEEKNDKN</sequence>
<keyword evidence="1" id="KW-0677">Repeat</keyword>
<dbReference type="SUPFAM" id="SSF54928">
    <property type="entry name" value="RNA-binding domain, RBD"/>
    <property type="match status" value="2"/>
</dbReference>
<keyword evidence="2 3" id="KW-0694">RNA-binding</keyword>
<dbReference type="InterPro" id="IPR053260">
    <property type="entry name" value="hnRNP"/>
</dbReference>
<dbReference type="SMART" id="SM00360">
    <property type="entry name" value="RRM"/>
    <property type="match status" value="2"/>
</dbReference>
<feature type="compositionally biased region" description="Low complexity" evidence="4">
    <location>
        <begin position="299"/>
        <end position="312"/>
    </location>
</feature>
<dbReference type="AlphaFoldDB" id="A0A6V7WPQ9"/>
<feature type="domain" description="RRM" evidence="5">
    <location>
        <begin position="110"/>
        <end position="192"/>
    </location>
</feature>
<dbReference type="FunFam" id="3.30.70.330:FF:000040">
    <property type="entry name" value="Heterogeneous nuclear ribonucleoprotein A2/B1"/>
    <property type="match status" value="1"/>
</dbReference>
<evidence type="ECO:0000313" key="6">
    <source>
        <dbReference type="EMBL" id="CAD2189004.1"/>
    </source>
</evidence>
<comment type="caution">
    <text evidence="6">The sequence shown here is derived from an EMBL/GenBank/DDBJ whole genome shotgun (WGS) entry which is preliminary data.</text>
</comment>
<proteinExistence type="predicted"/>
<protein>
    <recommendedName>
        <fullName evidence="5">RRM domain-containing protein</fullName>
    </recommendedName>
</protein>
<dbReference type="Pfam" id="PF00076">
    <property type="entry name" value="RRM_1"/>
    <property type="match status" value="2"/>
</dbReference>
<dbReference type="Proteomes" id="UP000580250">
    <property type="component" value="Unassembled WGS sequence"/>
</dbReference>
<evidence type="ECO:0000256" key="4">
    <source>
        <dbReference type="SAM" id="MobiDB-lite"/>
    </source>
</evidence>
<accession>A0A6V7WPQ9</accession>
<dbReference type="InterPro" id="IPR035979">
    <property type="entry name" value="RBD_domain_sf"/>
</dbReference>
<gene>
    <name evidence="6" type="ORF">MENT_LOCUS41697</name>
</gene>
<evidence type="ECO:0000256" key="2">
    <source>
        <dbReference type="ARBA" id="ARBA00022884"/>
    </source>
</evidence>
<dbReference type="InterPro" id="IPR000504">
    <property type="entry name" value="RRM_dom"/>
</dbReference>
<feature type="compositionally biased region" description="Low complexity" evidence="4">
    <location>
        <begin position="324"/>
        <end position="336"/>
    </location>
</feature>
<dbReference type="EMBL" id="CAJEWN010000726">
    <property type="protein sequence ID" value="CAD2189004.1"/>
    <property type="molecule type" value="Genomic_DNA"/>
</dbReference>
<feature type="region of interest" description="Disordered" evidence="4">
    <location>
        <begin position="299"/>
        <end position="340"/>
    </location>
</feature>
<dbReference type="PROSITE" id="PS50102">
    <property type="entry name" value="RRM"/>
    <property type="match status" value="2"/>
</dbReference>
<reference evidence="6 7" key="1">
    <citation type="submission" date="2020-08" db="EMBL/GenBank/DDBJ databases">
        <authorList>
            <person name="Koutsovoulos G."/>
            <person name="Danchin GJ E."/>
        </authorList>
    </citation>
    <scope>NUCLEOTIDE SEQUENCE [LARGE SCALE GENOMIC DNA]</scope>
</reference>
<evidence type="ECO:0000256" key="3">
    <source>
        <dbReference type="PROSITE-ProRule" id="PRU00176"/>
    </source>
</evidence>
<evidence type="ECO:0000259" key="5">
    <source>
        <dbReference type="PROSITE" id="PS50102"/>
    </source>
</evidence>
<dbReference type="OrthoDB" id="6019873at2759"/>
<dbReference type="PANTHER" id="PTHR48035">
    <property type="entry name" value="HETEROGENEOUS NUCLEAR RIBONUCLEOPROTEIN 1"/>
    <property type="match status" value="1"/>
</dbReference>